<feature type="transmembrane region" description="Helical" evidence="6">
    <location>
        <begin position="158"/>
        <end position="174"/>
    </location>
</feature>
<evidence type="ECO:0000313" key="7">
    <source>
        <dbReference type="EMBL" id="MDZ5008997.1"/>
    </source>
</evidence>
<feature type="transmembrane region" description="Helical" evidence="6">
    <location>
        <begin position="46"/>
        <end position="69"/>
    </location>
</feature>
<evidence type="ECO:0000256" key="5">
    <source>
        <dbReference type="ARBA" id="ARBA00023136"/>
    </source>
</evidence>
<gene>
    <name evidence="7" type="ORF">GNF77_08675</name>
</gene>
<sequence>MRIKNSVKNIYISLITQLVVIALGFISRKVFLDSLGTEYLGVNGLLTNVLSMLSLVEGGIGVSIVYNLYKPLAEKDEPKIIALVQLYKKIYGILAIIIFALSILIYPMVNILVTKDTKLPYISIVYFLFVLQNMISYLNAHKWSLINADQRGYEIAKYNIVFKILTVVSQIIILKLTDSYIFFLITESVVFIAQNIYNGRIVNRLYPYIKTKSKYKVDEGTKKNLIINVKALFLHNIGTYCVFGTDNLLISAFINIKTVGIYSNYTMITTQMSLLSQSVLNNIGHSVGNLIATENKEKVYSVFNIIYFINFAIYSIAVIFLYNLLEPFINLWLGDGLLLDKFTFIVILLNFYINGLRNSISTFKSKAGIFDNDKYIPLIESVVNLGASIILVKYFGLAGIFIGTTISTIAFPLWIQSNLVYKNVFEKPISCYFKKYIFYIFLTIITCFITTKICNSITLPLSFFSLIVKGIVCIFIPSIIYTIVFFKTYEFKYIFELLKSFLRLVKSKIVFNR</sequence>
<dbReference type="GO" id="GO:0005886">
    <property type="term" value="C:plasma membrane"/>
    <property type="evidence" value="ECO:0007669"/>
    <property type="project" value="UniProtKB-SubCell"/>
</dbReference>
<evidence type="ECO:0000256" key="1">
    <source>
        <dbReference type="ARBA" id="ARBA00004651"/>
    </source>
</evidence>
<feature type="transmembrane region" description="Helical" evidence="6">
    <location>
        <begin position="119"/>
        <end position="138"/>
    </location>
</feature>
<keyword evidence="2" id="KW-1003">Cell membrane</keyword>
<evidence type="ECO:0000256" key="6">
    <source>
        <dbReference type="SAM" id="Phobius"/>
    </source>
</evidence>
<feature type="transmembrane region" description="Helical" evidence="6">
    <location>
        <begin position="90"/>
        <end position="113"/>
    </location>
</feature>
<feature type="transmembrane region" description="Helical" evidence="6">
    <location>
        <begin position="331"/>
        <end position="353"/>
    </location>
</feature>
<feature type="transmembrane region" description="Helical" evidence="6">
    <location>
        <begin position="9"/>
        <end position="26"/>
    </location>
</feature>
<comment type="caution">
    <text evidence="7">The sequence shown here is derived from an EMBL/GenBank/DDBJ whole genome shotgun (WGS) entry which is preliminary data.</text>
</comment>
<dbReference type="Proteomes" id="UP001292368">
    <property type="component" value="Unassembled WGS sequence"/>
</dbReference>
<dbReference type="PANTHER" id="PTHR30250:SF26">
    <property type="entry name" value="PSMA PROTEIN"/>
    <property type="match status" value="1"/>
</dbReference>
<dbReference type="InterPro" id="IPR050833">
    <property type="entry name" value="Poly_Biosynth_Transport"/>
</dbReference>
<proteinExistence type="predicted"/>
<dbReference type="AlphaFoldDB" id="A0AAW9IS04"/>
<feature type="transmembrane region" description="Helical" evidence="6">
    <location>
        <begin position="305"/>
        <end position="325"/>
    </location>
</feature>
<evidence type="ECO:0000256" key="4">
    <source>
        <dbReference type="ARBA" id="ARBA00022989"/>
    </source>
</evidence>
<feature type="transmembrane region" description="Helical" evidence="6">
    <location>
        <begin position="397"/>
        <end position="415"/>
    </location>
</feature>
<keyword evidence="3 6" id="KW-0812">Transmembrane</keyword>
<reference evidence="7" key="1">
    <citation type="submission" date="2019-11" db="EMBL/GenBank/DDBJ databases">
        <title>Characterization of Clostridium perfringens isolates from swine manure treated agricultural soils.</title>
        <authorList>
            <person name="Wushke S.T."/>
        </authorList>
    </citation>
    <scope>NUCLEOTIDE SEQUENCE</scope>
    <source>
        <strain evidence="7">V2</strain>
    </source>
</reference>
<feature type="transmembrane region" description="Helical" evidence="6">
    <location>
        <begin position="180"/>
        <end position="197"/>
    </location>
</feature>
<dbReference type="EMBL" id="WNVM01000004">
    <property type="protein sequence ID" value="MDZ5008997.1"/>
    <property type="molecule type" value="Genomic_DNA"/>
</dbReference>
<dbReference type="PANTHER" id="PTHR30250">
    <property type="entry name" value="PST FAMILY PREDICTED COLANIC ACID TRANSPORTER"/>
    <property type="match status" value="1"/>
</dbReference>
<evidence type="ECO:0000256" key="3">
    <source>
        <dbReference type="ARBA" id="ARBA00022692"/>
    </source>
</evidence>
<name>A0AAW9IS04_CLOPF</name>
<keyword evidence="5 6" id="KW-0472">Membrane</keyword>
<comment type="subcellular location">
    <subcellularLocation>
        <location evidence="1">Cell membrane</location>
        <topology evidence="1">Multi-pass membrane protein</topology>
    </subcellularLocation>
</comment>
<keyword evidence="4 6" id="KW-1133">Transmembrane helix</keyword>
<feature type="transmembrane region" description="Helical" evidence="6">
    <location>
        <begin position="464"/>
        <end position="486"/>
    </location>
</feature>
<feature type="transmembrane region" description="Helical" evidence="6">
    <location>
        <begin position="436"/>
        <end position="458"/>
    </location>
</feature>
<organism evidence="7 8">
    <name type="scientific">Clostridium perfringens</name>
    <dbReference type="NCBI Taxonomy" id="1502"/>
    <lineage>
        <taxon>Bacteria</taxon>
        <taxon>Bacillati</taxon>
        <taxon>Bacillota</taxon>
        <taxon>Clostridia</taxon>
        <taxon>Eubacteriales</taxon>
        <taxon>Clostridiaceae</taxon>
        <taxon>Clostridium</taxon>
    </lineage>
</organism>
<protein>
    <submittedName>
        <fullName evidence="7">Uncharacterized protein</fullName>
    </submittedName>
</protein>
<dbReference type="RefSeq" id="WP_322381791.1">
    <property type="nucleotide sequence ID" value="NZ_WNVJ01000005.1"/>
</dbReference>
<evidence type="ECO:0000313" key="8">
    <source>
        <dbReference type="Proteomes" id="UP001292368"/>
    </source>
</evidence>
<accession>A0AAW9IS04</accession>
<evidence type="ECO:0000256" key="2">
    <source>
        <dbReference type="ARBA" id="ARBA00022475"/>
    </source>
</evidence>